<keyword evidence="2" id="KW-0808">Transferase</keyword>
<dbReference type="InterPro" id="IPR007213">
    <property type="entry name" value="Ppm1/Ppm2/Tcmp"/>
</dbReference>
<evidence type="ECO:0000313" key="3">
    <source>
        <dbReference type="EMBL" id="GAT08002.1"/>
    </source>
</evidence>
<dbReference type="EMBL" id="BCTA01000019">
    <property type="protein sequence ID" value="GAT08002.1"/>
    <property type="molecule type" value="Genomic_DNA"/>
</dbReference>
<name>A0ABQ0KF46_MYCNV</name>
<dbReference type="InterPro" id="IPR029063">
    <property type="entry name" value="SAM-dependent_MTases_sf"/>
</dbReference>
<reference evidence="3 4" key="1">
    <citation type="journal article" date="2016" name="Genome Announc.">
        <title>Draft Genome Sequences of Five Rapidly Growing Mycobacterium Species, M. thermoresistibile, M. fortuitum subsp. acetamidolyticum, M. canariasense, M. brisbanense, and M. novocastrense.</title>
        <authorList>
            <person name="Katahira K."/>
            <person name="Ogura Y."/>
            <person name="Gotoh Y."/>
            <person name="Hayashi T."/>
        </authorList>
    </citation>
    <scope>NUCLEOTIDE SEQUENCE [LARGE SCALE GENOMIC DNA]</scope>
    <source>
        <strain evidence="3 4">JCM18114</strain>
    </source>
</reference>
<evidence type="ECO:0000256" key="1">
    <source>
        <dbReference type="ARBA" id="ARBA00022603"/>
    </source>
</evidence>
<evidence type="ECO:0000313" key="4">
    <source>
        <dbReference type="Proteomes" id="UP000069773"/>
    </source>
</evidence>
<comment type="caution">
    <text evidence="3">The sequence shown here is derived from an EMBL/GenBank/DDBJ whole genome shotgun (WGS) entry which is preliminary data.</text>
</comment>
<dbReference type="PIRSF" id="PIRSF028177">
    <property type="entry name" value="Polyketide_synth_Omtfrase_TcmP"/>
    <property type="match status" value="1"/>
</dbReference>
<keyword evidence="4" id="KW-1185">Reference proteome</keyword>
<dbReference type="InterPro" id="IPR016874">
    <property type="entry name" value="TcmP-like"/>
</dbReference>
<protein>
    <submittedName>
        <fullName evidence="3">O-methyltransferase</fullName>
    </submittedName>
</protein>
<sequence length="283" mass="31425">MSPEPNASSAKADATMLTGVSETALMTLNVRATEARRPDGVIDDPMAVQLADSIDFDFSKFGLSRRQDMAVRALAFDRETRRYLGDHPRATVVALAEGLQTSFYRIDAADVGHEFSWLTVDLPPVIELRRRLLPASERVRMLAQSALDYSWMDHVDTEHGVFITAEGLLMYLQPEEALGLIGECAARFPGGRMLFELPPAWFARLISRGVLRPSLGYRVPPMPFHMTPSQVANLVNEIPGIRAVHDIALPPGRGKVLNALMWGAQRLPWFDSVRPVFALLEFG</sequence>
<dbReference type="PANTHER" id="PTHR43619">
    <property type="entry name" value="S-ADENOSYL-L-METHIONINE-DEPENDENT METHYLTRANSFERASE YKTD-RELATED"/>
    <property type="match status" value="1"/>
</dbReference>
<dbReference type="PANTHER" id="PTHR43619:SF2">
    <property type="entry name" value="S-ADENOSYL-L-METHIONINE-DEPENDENT METHYLTRANSFERASES SUPERFAMILY PROTEIN"/>
    <property type="match status" value="1"/>
</dbReference>
<gene>
    <name evidence="3" type="ORF">RMCN_1135</name>
</gene>
<dbReference type="SUPFAM" id="SSF53335">
    <property type="entry name" value="S-adenosyl-L-methionine-dependent methyltransferases"/>
    <property type="match status" value="1"/>
</dbReference>
<proteinExistence type="predicted"/>
<dbReference type="Pfam" id="PF04072">
    <property type="entry name" value="LCM"/>
    <property type="match status" value="1"/>
</dbReference>
<dbReference type="Proteomes" id="UP000069773">
    <property type="component" value="Unassembled WGS sequence"/>
</dbReference>
<keyword evidence="1" id="KW-0489">Methyltransferase</keyword>
<evidence type="ECO:0000256" key="2">
    <source>
        <dbReference type="ARBA" id="ARBA00022679"/>
    </source>
</evidence>
<organism evidence="3 4">
    <name type="scientific">Mycolicibacterium novocastrense</name>
    <name type="common">Mycobacterium novocastrense</name>
    <dbReference type="NCBI Taxonomy" id="59813"/>
    <lineage>
        <taxon>Bacteria</taxon>
        <taxon>Bacillati</taxon>
        <taxon>Actinomycetota</taxon>
        <taxon>Actinomycetes</taxon>
        <taxon>Mycobacteriales</taxon>
        <taxon>Mycobacteriaceae</taxon>
        <taxon>Mycolicibacterium</taxon>
    </lineage>
</organism>
<accession>A0ABQ0KF46</accession>
<dbReference type="Gene3D" id="3.40.50.150">
    <property type="entry name" value="Vaccinia Virus protein VP39"/>
    <property type="match status" value="1"/>
</dbReference>